<dbReference type="EMBL" id="CP011057">
    <property type="protein sequence ID" value="AKA80061.1"/>
    <property type="molecule type" value="Genomic_DNA"/>
</dbReference>
<evidence type="ECO:0000313" key="18">
    <source>
        <dbReference type="Proteomes" id="UP000275843"/>
    </source>
</evidence>
<dbReference type="GeneID" id="44130517"/>
<dbReference type="Proteomes" id="UP000278715">
    <property type="component" value="Chromosome"/>
</dbReference>
<evidence type="ECO:0000313" key="13">
    <source>
        <dbReference type="Proteomes" id="UP000033106"/>
    </source>
</evidence>
<evidence type="ECO:0000313" key="4">
    <source>
        <dbReference type="EMBL" id="AZF69138.1"/>
    </source>
</evidence>
<dbReference type="Proteomes" id="UP000273194">
    <property type="component" value="Chromosome"/>
</dbReference>
<evidence type="ECO:0000313" key="15">
    <source>
        <dbReference type="Proteomes" id="UP000269431"/>
    </source>
</evidence>
<evidence type="ECO:0000313" key="12">
    <source>
        <dbReference type="Proteomes" id="UP000033085"/>
    </source>
</evidence>
<evidence type="ECO:0000313" key="8">
    <source>
        <dbReference type="EMBL" id="AZF79606.1"/>
    </source>
</evidence>
<dbReference type="EMBL" id="CP033241">
    <property type="protein sequence ID" value="AZF84803.1"/>
    <property type="molecule type" value="Genomic_DNA"/>
</dbReference>
<dbReference type="RefSeq" id="WP_009992700.1">
    <property type="nucleotide sequence ID" value="NZ_CP011055.2"/>
</dbReference>
<protein>
    <submittedName>
        <fullName evidence="2">Uncharacterized protein</fullName>
    </submittedName>
</protein>
<evidence type="ECO:0000313" key="11">
    <source>
        <dbReference type="Proteomes" id="UP000033057"/>
    </source>
</evidence>
<dbReference type="Proteomes" id="UP000267993">
    <property type="component" value="Chromosome"/>
</dbReference>
<dbReference type="KEGG" id="ssof:SULC_2554"/>
<dbReference type="PATRIC" id="fig|2287.6.peg.2722"/>
<gene>
    <name evidence="3" type="ORF">SULA_2557</name>
    <name evidence="1" type="ORF">SULB_2559</name>
    <name evidence="2" type="ORF">SULC_2554</name>
    <name evidence="4" type="ORF">SULG_12980</name>
    <name evidence="5" type="ORF">SULH_12980</name>
    <name evidence="6" type="ORF">SULI_12980</name>
    <name evidence="7" type="ORF">SULM_12970</name>
    <name evidence="8" type="ORF">SULN_12960</name>
    <name evidence="9" type="ORF">SULO_12980</name>
    <name evidence="10" type="ORF">SULZ_13010</name>
</gene>
<dbReference type="EMBL" id="CP011055">
    <property type="protein sequence ID" value="AKA74676.1"/>
    <property type="molecule type" value="Genomic_DNA"/>
</dbReference>
<dbReference type="EMBL" id="CP033238">
    <property type="protein sequence ID" value="AZF77001.1"/>
    <property type="molecule type" value="Genomic_DNA"/>
</dbReference>
<dbReference type="Proteomes" id="UP000269431">
    <property type="component" value="Chromosome"/>
</dbReference>
<name>A0A0E3KA81_SACSO</name>
<dbReference type="Proteomes" id="UP000273443">
    <property type="component" value="Chromosome"/>
</dbReference>
<reference evidence="11 12" key="1">
    <citation type="journal article" date="2015" name="Genome Announc.">
        <title>Complete Genome Sequence of Sulfolobus solfataricus Strain 98/2 and Evolved Derivatives.</title>
        <authorList>
            <person name="McCarthy S."/>
            <person name="Gradnigo J."/>
            <person name="Johnson T."/>
            <person name="Payne S."/>
            <person name="Lipzen A."/>
            <person name="Martin J."/>
            <person name="Schackwitz W."/>
            <person name="Moriyama E."/>
            <person name="Blum P."/>
        </authorList>
    </citation>
    <scope>NUCLEOTIDE SEQUENCE [LARGE SCALE GENOMIC DNA]</scope>
    <source>
        <strain evidence="11">98/2 SULC</strain>
        <strain evidence="1">SARC-B</strain>
        <strain evidence="2">SARC-C</strain>
        <strain evidence="3 13">SULA</strain>
        <strain evidence="12">SULB</strain>
    </source>
</reference>
<evidence type="ECO:0000313" key="20">
    <source>
        <dbReference type="Proteomes" id="UP000282269"/>
    </source>
</evidence>
<sequence>MKGLGLSNTLKAVWYSRKLYANWINVLLNVVKNKIRVVLRHSKTEGICTLPCILEITRMAMGGYNLTGLYFSDGKLYYNGNEVIQDSFASVALAICGFV</sequence>
<evidence type="ECO:0000313" key="16">
    <source>
        <dbReference type="Proteomes" id="UP000273194"/>
    </source>
</evidence>
<dbReference type="Proteomes" id="UP000033106">
    <property type="component" value="Chromosome"/>
</dbReference>
<dbReference type="AlphaFoldDB" id="A0A0E3KA81"/>
<dbReference type="KEGG" id="ssoa:SULA_2557"/>
<accession>A0A0E3KA81</accession>
<proteinExistence type="predicted"/>
<reference evidence="2" key="3">
    <citation type="submission" date="2018-10" db="EMBL/GenBank/DDBJ databases">
        <authorList>
            <person name="McCarthy S."/>
            <person name="Gradnigo J."/>
            <person name="Johnson T."/>
            <person name="Payne S."/>
            <person name="Lipzen A."/>
            <person name="Schackwitz W."/>
            <person name="Martin J."/>
            <person name="Moriyama E."/>
            <person name="Blum P."/>
        </authorList>
    </citation>
    <scope>NUCLEOTIDE SEQUENCE</scope>
    <source>
        <strain evidence="1">SARC-B</strain>
        <strain evidence="2">SARC-C</strain>
        <strain evidence="3">SULA</strain>
    </source>
</reference>
<dbReference type="KEGG" id="ssol:SULB_2559"/>
<evidence type="ECO:0000313" key="17">
    <source>
        <dbReference type="Proteomes" id="UP000273443"/>
    </source>
</evidence>
<dbReference type="EMBL" id="CP033237">
    <property type="protein sequence ID" value="AZF74378.1"/>
    <property type="molecule type" value="Genomic_DNA"/>
</dbReference>
<dbReference type="EMBL" id="CP011056">
    <property type="protein sequence ID" value="AKA77370.1"/>
    <property type="molecule type" value="Genomic_DNA"/>
</dbReference>
<evidence type="ECO:0000313" key="3">
    <source>
        <dbReference type="EMBL" id="AKA80061.1"/>
    </source>
</evidence>
<evidence type="ECO:0000313" key="19">
    <source>
        <dbReference type="Proteomes" id="UP000278715"/>
    </source>
</evidence>
<evidence type="ECO:0000313" key="14">
    <source>
        <dbReference type="Proteomes" id="UP000267993"/>
    </source>
</evidence>
<organism evidence="2 11">
    <name type="scientific">Saccharolobus solfataricus</name>
    <name type="common">Sulfolobus solfataricus</name>
    <dbReference type="NCBI Taxonomy" id="2287"/>
    <lineage>
        <taxon>Archaea</taxon>
        <taxon>Thermoproteota</taxon>
        <taxon>Thermoprotei</taxon>
        <taxon>Sulfolobales</taxon>
        <taxon>Sulfolobaceae</taxon>
        <taxon>Saccharolobus</taxon>
    </lineage>
</organism>
<evidence type="ECO:0000313" key="5">
    <source>
        <dbReference type="EMBL" id="AZF71758.1"/>
    </source>
</evidence>
<dbReference type="Proteomes" id="UP000275843">
    <property type="component" value="Chromosome"/>
</dbReference>
<dbReference type="Proteomes" id="UP000033085">
    <property type="component" value="Chromosome"/>
</dbReference>
<reference evidence="14 15" key="2">
    <citation type="journal article" date="2018" name="Proc. Natl. Acad. Sci. U.S.A.">
        <title>Nonmutational mechanism of inheritance in the Archaeon Sulfolobus solfataricus.</title>
        <authorList>
            <person name="Payne S."/>
            <person name="McCarthy S."/>
            <person name="Johnson T."/>
            <person name="North E."/>
            <person name="Blum P."/>
        </authorList>
    </citation>
    <scope>NUCLEOTIDE SEQUENCE [LARGE SCALE GENOMIC DNA]</scope>
    <source>
        <strain evidence="5 14">SARC-H</strain>
        <strain evidence="6 18">SARC-I</strain>
        <strain evidence="8 19">SARC-N</strain>
        <strain evidence="9 20">SARC-O</strain>
        <strain evidence="10 15">SUL120</strain>
        <strain evidence="4 16">SULG</strain>
        <strain evidence="7 17">SULM</strain>
    </source>
</reference>
<evidence type="ECO:0000313" key="9">
    <source>
        <dbReference type="EMBL" id="AZF82211.1"/>
    </source>
</evidence>
<dbReference type="EMBL" id="CP033240">
    <property type="protein sequence ID" value="AZF82211.1"/>
    <property type="molecule type" value="Genomic_DNA"/>
</dbReference>
<dbReference type="EMBL" id="CP033239">
    <property type="protein sequence ID" value="AZF79606.1"/>
    <property type="molecule type" value="Genomic_DNA"/>
</dbReference>
<dbReference type="Proteomes" id="UP000033057">
    <property type="component" value="Chromosome"/>
</dbReference>
<evidence type="ECO:0000313" key="6">
    <source>
        <dbReference type="EMBL" id="AZF74378.1"/>
    </source>
</evidence>
<evidence type="ECO:0000313" key="1">
    <source>
        <dbReference type="EMBL" id="AKA74676.1"/>
    </source>
</evidence>
<dbReference type="EMBL" id="CP033236">
    <property type="protein sequence ID" value="AZF71758.1"/>
    <property type="molecule type" value="Genomic_DNA"/>
</dbReference>
<evidence type="ECO:0000313" key="7">
    <source>
        <dbReference type="EMBL" id="AZF77001.1"/>
    </source>
</evidence>
<dbReference type="EMBL" id="CP033235">
    <property type="protein sequence ID" value="AZF69138.1"/>
    <property type="molecule type" value="Genomic_DNA"/>
</dbReference>
<evidence type="ECO:0000313" key="2">
    <source>
        <dbReference type="EMBL" id="AKA77370.1"/>
    </source>
</evidence>
<evidence type="ECO:0000313" key="10">
    <source>
        <dbReference type="EMBL" id="AZF84803.1"/>
    </source>
</evidence>
<dbReference type="Proteomes" id="UP000282269">
    <property type="component" value="Chromosome"/>
</dbReference>